<dbReference type="AlphaFoldDB" id="A0A4Q7Z268"/>
<organism evidence="1 2">
    <name type="scientific">Edaphobacter modestus</name>
    <dbReference type="NCBI Taxonomy" id="388466"/>
    <lineage>
        <taxon>Bacteria</taxon>
        <taxon>Pseudomonadati</taxon>
        <taxon>Acidobacteriota</taxon>
        <taxon>Terriglobia</taxon>
        <taxon>Terriglobales</taxon>
        <taxon>Acidobacteriaceae</taxon>
        <taxon>Edaphobacter</taxon>
    </lineage>
</organism>
<dbReference type="Proteomes" id="UP000292958">
    <property type="component" value="Unassembled WGS sequence"/>
</dbReference>
<reference evidence="1 2" key="1">
    <citation type="submission" date="2019-02" db="EMBL/GenBank/DDBJ databases">
        <title>Genomic Encyclopedia of Archaeal and Bacterial Type Strains, Phase II (KMG-II): from individual species to whole genera.</title>
        <authorList>
            <person name="Goeker M."/>
        </authorList>
    </citation>
    <scope>NUCLEOTIDE SEQUENCE [LARGE SCALE GENOMIC DNA]</scope>
    <source>
        <strain evidence="1 2">DSM 18101</strain>
    </source>
</reference>
<dbReference type="EMBL" id="SHKW01000001">
    <property type="protein sequence ID" value="RZU43619.1"/>
    <property type="molecule type" value="Genomic_DNA"/>
</dbReference>
<keyword evidence="2" id="KW-1185">Reference proteome</keyword>
<evidence type="ECO:0000313" key="2">
    <source>
        <dbReference type="Proteomes" id="UP000292958"/>
    </source>
</evidence>
<gene>
    <name evidence="1" type="ORF">BDD14_5298</name>
</gene>
<evidence type="ECO:0000313" key="1">
    <source>
        <dbReference type="EMBL" id="RZU43619.1"/>
    </source>
</evidence>
<sequence length="49" mass="5684">MLVLVKPLILRSCWQKIDTGFESVHSLTPSLCVLFLFDHLRVPFLDEIL</sequence>
<proteinExistence type="predicted"/>
<name>A0A4Q7Z268_9BACT</name>
<accession>A0A4Q7Z268</accession>
<comment type="caution">
    <text evidence="1">The sequence shown here is derived from an EMBL/GenBank/DDBJ whole genome shotgun (WGS) entry which is preliminary data.</text>
</comment>
<protein>
    <submittedName>
        <fullName evidence="1">Uncharacterized protein</fullName>
    </submittedName>
</protein>